<comment type="caution">
    <text evidence="2">The sequence shown here is derived from an EMBL/GenBank/DDBJ whole genome shotgun (WGS) entry which is preliminary data.</text>
</comment>
<evidence type="ECO:0000313" key="2">
    <source>
        <dbReference type="EMBL" id="TNN38548.1"/>
    </source>
</evidence>
<evidence type="ECO:0000313" key="3">
    <source>
        <dbReference type="Proteomes" id="UP000314294"/>
    </source>
</evidence>
<protein>
    <submittedName>
        <fullName evidence="2">Uncharacterized protein</fullName>
    </submittedName>
</protein>
<gene>
    <name evidence="2" type="ORF">EYF80_051295</name>
</gene>
<dbReference type="AlphaFoldDB" id="A0A4Z2FBK6"/>
<keyword evidence="3" id="KW-1185">Reference proteome</keyword>
<reference evidence="2 3" key="1">
    <citation type="submission" date="2019-03" db="EMBL/GenBank/DDBJ databases">
        <title>First draft genome of Liparis tanakae, snailfish: a comprehensive survey of snailfish specific genes.</title>
        <authorList>
            <person name="Kim W."/>
            <person name="Song I."/>
            <person name="Jeong J.-H."/>
            <person name="Kim D."/>
            <person name="Kim S."/>
            <person name="Ryu S."/>
            <person name="Song J.Y."/>
            <person name="Lee S.K."/>
        </authorList>
    </citation>
    <scope>NUCLEOTIDE SEQUENCE [LARGE SCALE GENOMIC DNA]</scope>
    <source>
        <tissue evidence="2">Muscle</tissue>
    </source>
</reference>
<dbReference type="Proteomes" id="UP000314294">
    <property type="component" value="Unassembled WGS sequence"/>
</dbReference>
<dbReference type="EMBL" id="SRLO01001363">
    <property type="protein sequence ID" value="TNN38548.1"/>
    <property type="molecule type" value="Genomic_DNA"/>
</dbReference>
<sequence>MICVVVHESPFGEQTCCHLVSPAGDADSPPLGGDGAGGVSDEGDVKTARGYLSPPLAFK</sequence>
<feature type="region of interest" description="Disordered" evidence="1">
    <location>
        <begin position="23"/>
        <end position="59"/>
    </location>
</feature>
<proteinExistence type="predicted"/>
<name>A0A4Z2FBK6_9TELE</name>
<evidence type="ECO:0000256" key="1">
    <source>
        <dbReference type="SAM" id="MobiDB-lite"/>
    </source>
</evidence>
<organism evidence="2 3">
    <name type="scientific">Liparis tanakae</name>
    <name type="common">Tanaka's snailfish</name>
    <dbReference type="NCBI Taxonomy" id="230148"/>
    <lineage>
        <taxon>Eukaryota</taxon>
        <taxon>Metazoa</taxon>
        <taxon>Chordata</taxon>
        <taxon>Craniata</taxon>
        <taxon>Vertebrata</taxon>
        <taxon>Euteleostomi</taxon>
        <taxon>Actinopterygii</taxon>
        <taxon>Neopterygii</taxon>
        <taxon>Teleostei</taxon>
        <taxon>Neoteleostei</taxon>
        <taxon>Acanthomorphata</taxon>
        <taxon>Eupercaria</taxon>
        <taxon>Perciformes</taxon>
        <taxon>Cottioidei</taxon>
        <taxon>Cottales</taxon>
        <taxon>Liparidae</taxon>
        <taxon>Liparis</taxon>
    </lineage>
</organism>
<accession>A0A4Z2FBK6</accession>